<dbReference type="FunFam" id="3.60.10.10:FF:000041">
    <property type="entry name" value="DNA-(apurinic or apyrimidinic site) lyase"/>
    <property type="match status" value="1"/>
</dbReference>
<evidence type="ECO:0000256" key="4">
    <source>
        <dbReference type="ARBA" id="ARBA00022801"/>
    </source>
</evidence>
<dbReference type="InterPro" id="IPR020848">
    <property type="entry name" value="AP_endonuclease_F1_CS"/>
</dbReference>
<gene>
    <name evidence="12" type="ORF">GOP47_0020932</name>
</gene>
<evidence type="ECO:0000256" key="8">
    <source>
        <dbReference type="PIRSR" id="PIRSR604808-3"/>
    </source>
</evidence>
<dbReference type="GO" id="GO:0006284">
    <property type="term" value="P:base-excision repair"/>
    <property type="evidence" value="ECO:0007669"/>
    <property type="project" value="TreeGrafter"/>
</dbReference>
<dbReference type="PROSITE" id="PS00726">
    <property type="entry name" value="AP_NUCLEASE_F1_1"/>
    <property type="match status" value="1"/>
</dbReference>
<keyword evidence="5 7" id="KW-0460">Magnesium</keyword>
<comment type="caution">
    <text evidence="12">The sequence shown here is derived from an EMBL/GenBank/DDBJ whole genome shotgun (WGS) entry which is preliminary data.</text>
</comment>
<keyword evidence="4" id="KW-0378">Hydrolase</keyword>
<dbReference type="GO" id="GO:0003906">
    <property type="term" value="F:DNA-(apurinic or apyrimidinic site) endonuclease activity"/>
    <property type="evidence" value="ECO:0007669"/>
    <property type="project" value="TreeGrafter"/>
</dbReference>
<feature type="site" description="Important for catalytic activity" evidence="8">
    <location>
        <position position="553"/>
    </location>
</feature>
<dbReference type="EC" id="3.1.-.-" evidence="9"/>
<keyword evidence="7" id="KW-0464">Manganese</keyword>
<feature type="site" description="Transition state stabilizer" evidence="8">
    <location>
        <position position="483"/>
    </location>
</feature>
<feature type="active site" description="Proton acceptor" evidence="6">
    <location>
        <position position="579"/>
    </location>
</feature>
<dbReference type="GO" id="GO:0008311">
    <property type="term" value="F:double-stranded DNA 3'-5' DNA exonuclease activity"/>
    <property type="evidence" value="ECO:0007669"/>
    <property type="project" value="TreeGrafter"/>
</dbReference>
<feature type="binding site" evidence="7">
    <location>
        <position position="365"/>
    </location>
    <ligand>
        <name>Mg(2+)</name>
        <dbReference type="ChEBI" id="CHEBI:18420"/>
        <label>1</label>
    </ligand>
</feature>
<evidence type="ECO:0000259" key="11">
    <source>
        <dbReference type="Pfam" id="PF03372"/>
    </source>
</evidence>
<dbReference type="InterPro" id="IPR004808">
    <property type="entry name" value="AP_endonuc_1"/>
</dbReference>
<name>A0A9D4UAH8_ADICA</name>
<evidence type="ECO:0000256" key="2">
    <source>
        <dbReference type="ARBA" id="ARBA00007092"/>
    </source>
</evidence>
<feature type="domain" description="Endonuclease/exonuclease/phosphatase" evidence="11">
    <location>
        <begin position="326"/>
        <end position="579"/>
    </location>
</feature>
<evidence type="ECO:0000256" key="1">
    <source>
        <dbReference type="ARBA" id="ARBA00001936"/>
    </source>
</evidence>
<feature type="binding site" evidence="7">
    <location>
        <position position="481"/>
    </location>
    <ligand>
        <name>Mg(2+)</name>
        <dbReference type="ChEBI" id="CHEBI:18420"/>
        <label>1</label>
    </ligand>
</feature>
<dbReference type="EMBL" id="JABFUD020000020">
    <property type="protein sequence ID" value="KAI5064262.1"/>
    <property type="molecule type" value="Genomic_DNA"/>
</dbReference>
<dbReference type="PROSITE" id="PS00727">
    <property type="entry name" value="AP_NUCLEASE_F1_2"/>
    <property type="match status" value="1"/>
</dbReference>
<feature type="site" description="Interaction with DNA substrate" evidence="8">
    <location>
        <position position="579"/>
    </location>
</feature>
<feature type="region of interest" description="Disordered" evidence="10">
    <location>
        <begin position="218"/>
        <end position="243"/>
    </location>
</feature>
<dbReference type="Proteomes" id="UP000886520">
    <property type="component" value="Chromosome 20"/>
</dbReference>
<comment type="cofactor">
    <cofactor evidence="7 9">
        <name>Mg(2+)</name>
        <dbReference type="ChEBI" id="CHEBI:18420"/>
    </cofactor>
    <cofactor evidence="7 9">
        <name>Mn(2+)</name>
        <dbReference type="ChEBI" id="CHEBI:29035"/>
    </cofactor>
    <text evidence="7 9">Probably binds two magnesium or manganese ions per subunit.</text>
</comment>
<dbReference type="Gene3D" id="3.60.10.10">
    <property type="entry name" value="Endonuclease/exonuclease/phosphatase"/>
    <property type="match status" value="1"/>
</dbReference>
<dbReference type="GO" id="GO:0046872">
    <property type="term" value="F:metal ion binding"/>
    <property type="evidence" value="ECO:0007669"/>
    <property type="project" value="UniProtKB-KW"/>
</dbReference>
<dbReference type="OrthoDB" id="498125at2759"/>
<keyword evidence="13" id="KW-1185">Reference proteome</keyword>
<feature type="binding site" evidence="7">
    <location>
        <position position="483"/>
    </location>
    <ligand>
        <name>Mg(2+)</name>
        <dbReference type="ChEBI" id="CHEBI:18420"/>
        <label>1</label>
    </ligand>
</feature>
<dbReference type="GO" id="GO:0005634">
    <property type="term" value="C:nucleus"/>
    <property type="evidence" value="ECO:0007669"/>
    <property type="project" value="TreeGrafter"/>
</dbReference>
<dbReference type="PANTHER" id="PTHR22748:SF6">
    <property type="entry name" value="DNA-(APURINIC OR APYRIMIDINIC SITE) ENDONUCLEASE"/>
    <property type="match status" value="1"/>
</dbReference>
<dbReference type="InterPro" id="IPR036691">
    <property type="entry name" value="Endo/exonu/phosph_ase_sf"/>
</dbReference>
<proteinExistence type="inferred from homology"/>
<feature type="binding site" evidence="7">
    <location>
        <position position="578"/>
    </location>
    <ligand>
        <name>Mg(2+)</name>
        <dbReference type="ChEBI" id="CHEBI:18420"/>
        <label>1</label>
    </ligand>
</feature>
<evidence type="ECO:0000256" key="7">
    <source>
        <dbReference type="PIRSR" id="PIRSR604808-2"/>
    </source>
</evidence>
<comment type="cofactor">
    <cofactor evidence="1">
        <name>Mn(2+)</name>
        <dbReference type="ChEBI" id="CHEBI:29035"/>
    </cofactor>
</comment>
<dbReference type="Pfam" id="PF03372">
    <property type="entry name" value="Exo_endo_phos"/>
    <property type="match status" value="1"/>
</dbReference>
<feature type="binding site" evidence="7">
    <location>
        <position position="579"/>
    </location>
    <ligand>
        <name>Mg(2+)</name>
        <dbReference type="ChEBI" id="CHEBI:18420"/>
        <label>1</label>
    </ligand>
</feature>
<dbReference type="NCBIfam" id="TIGR00633">
    <property type="entry name" value="xth"/>
    <property type="match status" value="1"/>
</dbReference>
<reference evidence="12" key="1">
    <citation type="submission" date="2021-01" db="EMBL/GenBank/DDBJ databases">
        <title>Adiantum capillus-veneris genome.</title>
        <authorList>
            <person name="Fang Y."/>
            <person name="Liao Q."/>
        </authorList>
    </citation>
    <scope>NUCLEOTIDE SEQUENCE</scope>
    <source>
        <strain evidence="12">H3</strain>
        <tissue evidence="12">Leaf</tissue>
    </source>
</reference>
<accession>A0A9D4UAH8</accession>
<keyword evidence="9" id="KW-0234">DNA repair</keyword>
<evidence type="ECO:0000256" key="3">
    <source>
        <dbReference type="ARBA" id="ARBA00022723"/>
    </source>
</evidence>
<feature type="binding site" evidence="7">
    <location>
        <position position="329"/>
    </location>
    <ligand>
        <name>Mg(2+)</name>
        <dbReference type="ChEBI" id="CHEBI:18420"/>
        <label>1</label>
    </ligand>
</feature>
<evidence type="ECO:0000256" key="10">
    <source>
        <dbReference type="SAM" id="MobiDB-lite"/>
    </source>
</evidence>
<dbReference type="PROSITE" id="PS00728">
    <property type="entry name" value="AP_NUCLEASE_F1_3"/>
    <property type="match status" value="1"/>
</dbReference>
<evidence type="ECO:0000256" key="6">
    <source>
        <dbReference type="PIRSR" id="PIRSR604808-1"/>
    </source>
</evidence>
<protein>
    <recommendedName>
        <fullName evidence="9">DNA-(apurinic or apyrimidinic site) endonuclease</fullName>
        <ecNumber evidence="9">3.1.-.-</ecNumber>
    </recommendedName>
</protein>
<dbReference type="CDD" id="cd09087">
    <property type="entry name" value="Ape1-like_AP-endo"/>
    <property type="match status" value="1"/>
</dbReference>
<evidence type="ECO:0000256" key="5">
    <source>
        <dbReference type="ARBA" id="ARBA00022842"/>
    </source>
</evidence>
<comment type="similarity">
    <text evidence="2 9">Belongs to the DNA repair enzymes AP/ExoA family.</text>
</comment>
<keyword evidence="3 7" id="KW-0479">Metal-binding</keyword>
<evidence type="ECO:0000313" key="13">
    <source>
        <dbReference type="Proteomes" id="UP000886520"/>
    </source>
</evidence>
<dbReference type="NCBIfam" id="TIGR00195">
    <property type="entry name" value="exoDNase_III"/>
    <property type="match status" value="1"/>
</dbReference>
<dbReference type="PROSITE" id="PS51435">
    <property type="entry name" value="AP_NUCLEASE_F1_4"/>
    <property type="match status" value="1"/>
</dbReference>
<organism evidence="12 13">
    <name type="scientific">Adiantum capillus-veneris</name>
    <name type="common">Maidenhair fern</name>
    <dbReference type="NCBI Taxonomy" id="13818"/>
    <lineage>
        <taxon>Eukaryota</taxon>
        <taxon>Viridiplantae</taxon>
        <taxon>Streptophyta</taxon>
        <taxon>Embryophyta</taxon>
        <taxon>Tracheophyta</taxon>
        <taxon>Polypodiopsida</taxon>
        <taxon>Polypodiidae</taxon>
        <taxon>Polypodiales</taxon>
        <taxon>Pteridineae</taxon>
        <taxon>Pteridaceae</taxon>
        <taxon>Vittarioideae</taxon>
        <taxon>Adiantum</taxon>
    </lineage>
</organism>
<dbReference type="InterPro" id="IPR005135">
    <property type="entry name" value="Endo/exonuclease/phosphatase"/>
</dbReference>
<dbReference type="GO" id="GO:0008081">
    <property type="term" value="F:phosphoric diester hydrolase activity"/>
    <property type="evidence" value="ECO:0007669"/>
    <property type="project" value="TreeGrafter"/>
</dbReference>
<dbReference type="InterPro" id="IPR020847">
    <property type="entry name" value="AP_endonuclease_F1_BS"/>
</dbReference>
<dbReference type="SUPFAM" id="SSF56219">
    <property type="entry name" value="DNase I-like"/>
    <property type="match status" value="1"/>
</dbReference>
<evidence type="ECO:0000313" key="12">
    <source>
        <dbReference type="EMBL" id="KAI5064262.1"/>
    </source>
</evidence>
<dbReference type="GO" id="GO:0003677">
    <property type="term" value="F:DNA binding"/>
    <property type="evidence" value="ECO:0007669"/>
    <property type="project" value="InterPro"/>
</dbReference>
<feature type="active site" description="Proton donor/acceptor" evidence="6">
    <location>
        <position position="481"/>
    </location>
</feature>
<evidence type="ECO:0000256" key="9">
    <source>
        <dbReference type="RuleBase" id="RU362131"/>
    </source>
</evidence>
<dbReference type="AlphaFoldDB" id="A0A9D4UAH8"/>
<keyword evidence="9" id="KW-0227">DNA damage</keyword>
<feature type="active site" evidence="6">
    <location>
        <position position="441"/>
    </location>
</feature>
<dbReference type="PANTHER" id="PTHR22748">
    <property type="entry name" value="AP ENDONUCLEASE"/>
    <property type="match status" value="1"/>
</dbReference>
<sequence>MTATLTERVPRYILHFQPSWAPSVALLRFAQFQSLRQKQGLRYFNCHENRLSFLNLECVPYHHQKAFITKTSSLSDMEISLSLASSRQEQKHGTGIHEYVHETALQSLVLAPNVQEAREAIVENAETELNVVTSTVGQIVYKRRSKKAIAAEKALTVTKTVEEELLNSEAMACVVSSEEQTEEAITKASRKTGRKRKVTSKVSECTEASQYAELGTAASSGKRKVGARTVTDPASGSQRRKARVKGSQCIEHLDSLSQKIEESNTEATNVEVATANGFKEHTVDTLVEKVNPWLLLVHKKVQSEWSVYNPHTMRQSEPQGKSMKLLSWNVNGLRALLKRKGEDLPGSAILRLAQKENFDVLSLQETKLQEKDVVKIKETLLPAYDNSLWSCSTAKLGYSGTAVISRIKPLSISYGIGIPKHDSEGRVITVEFENFFLVTCYVPNSGQKLERLVYRTQDWDLSLGIYLKALEKEKPVILTGDLNCAHQEIDIYNPDGNRRSAGFTDEERTSFEENFLHNGFHDTFRKLHPNAVAYTYWGYRTVARPKNHGWRLDYYLASDALLDLVHDSYTLPHVEGSDHCPIGLILKM</sequence>